<reference evidence="2 4" key="1">
    <citation type="journal article" date="2008" name="Science">
        <title>The Physcomitrella genome reveals evolutionary insights into the conquest of land by plants.</title>
        <authorList>
            <person name="Rensing S."/>
            <person name="Lang D."/>
            <person name="Zimmer A."/>
            <person name="Terry A."/>
            <person name="Salamov A."/>
            <person name="Shapiro H."/>
            <person name="Nishiyama T."/>
            <person name="Perroud P.-F."/>
            <person name="Lindquist E."/>
            <person name="Kamisugi Y."/>
            <person name="Tanahashi T."/>
            <person name="Sakakibara K."/>
            <person name="Fujita T."/>
            <person name="Oishi K."/>
            <person name="Shin-I T."/>
            <person name="Kuroki Y."/>
            <person name="Toyoda A."/>
            <person name="Suzuki Y."/>
            <person name="Hashimoto A."/>
            <person name="Yamaguchi K."/>
            <person name="Sugano A."/>
            <person name="Kohara Y."/>
            <person name="Fujiyama A."/>
            <person name="Anterola A."/>
            <person name="Aoki S."/>
            <person name="Ashton N."/>
            <person name="Barbazuk W.B."/>
            <person name="Barker E."/>
            <person name="Bennetzen J."/>
            <person name="Bezanilla M."/>
            <person name="Blankenship R."/>
            <person name="Cho S.H."/>
            <person name="Dutcher S."/>
            <person name="Estelle M."/>
            <person name="Fawcett J.A."/>
            <person name="Gundlach H."/>
            <person name="Hanada K."/>
            <person name="Heyl A."/>
            <person name="Hicks K.A."/>
            <person name="Hugh J."/>
            <person name="Lohr M."/>
            <person name="Mayer K."/>
            <person name="Melkozernov A."/>
            <person name="Murata T."/>
            <person name="Nelson D."/>
            <person name="Pils B."/>
            <person name="Prigge M."/>
            <person name="Reiss B."/>
            <person name="Renner T."/>
            <person name="Rombauts S."/>
            <person name="Rushton P."/>
            <person name="Sanderfoot A."/>
            <person name="Schween G."/>
            <person name="Shiu S.-H."/>
            <person name="Stueber K."/>
            <person name="Theodoulou F.L."/>
            <person name="Tu H."/>
            <person name="Van de Peer Y."/>
            <person name="Verrier P.J."/>
            <person name="Waters E."/>
            <person name="Wood A."/>
            <person name="Yang L."/>
            <person name="Cove D."/>
            <person name="Cuming A."/>
            <person name="Hasebe M."/>
            <person name="Lucas S."/>
            <person name="Mishler D.B."/>
            <person name="Reski R."/>
            <person name="Grigoriev I."/>
            <person name="Quatrano R.S."/>
            <person name="Boore J.L."/>
        </authorList>
    </citation>
    <scope>NUCLEOTIDE SEQUENCE [LARGE SCALE GENOMIC DNA]</scope>
    <source>
        <strain evidence="3 4">cv. Gransden 2004</strain>
    </source>
</reference>
<name>A0A2K1IGV1_PHYPA</name>
<evidence type="ECO:0000313" key="4">
    <source>
        <dbReference type="Proteomes" id="UP000006727"/>
    </source>
</evidence>
<evidence type="ECO:0000256" key="1">
    <source>
        <dbReference type="SAM" id="MobiDB-lite"/>
    </source>
</evidence>
<gene>
    <name evidence="2" type="ORF">PHYPA_029098</name>
</gene>
<dbReference type="InParanoid" id="A0A2K1IGV1"/>
<organism evidence="2">
    <name type="scientific">Physcomitrium patens</name>
    <name type="common">Spreading-leaved earth moss</name>
    <name type="synonym">Physcomitrella patens</name>
    <dbReference type="NCBI Taxonomy" id="3218"/>
    <lineage>
        <taxon>Eukaryota</taxon>
        <taxon>Viridiplantae</taxon>
        <taxon>Streptophyta</taxon>
        <taxon>Embryophyta</taxon>
        <taxon>Bryophyta</taxon>
        <taxon>Bryophytina</taxon>
        <taxon>Bryopsida</taxon>
        <taxon>Funariidae</taxon>
        <taxon>Funariales</taxon>
        <taxon>Funariaceae</taxon>
        <taxon>Physcomitrium</taxon>
    </lineage>
</organism>
<reference evidence="2 4" key="2">
    <citation type="journal article" date="2018" name="Plant J.">
        <title>The Physcomitrella patens chromosome-scale assembly reveals moss genome structure and evolution.</title>
        <authorList>
            <person name="Lang D."/>
            <person name="Ullrich K.K."/>
            <person name="Murat F."/>
            <person name="Fuchs J."/>
            <person name="Jenkins J."/>
            <person name="Haas F.B."/>
            <person name="Piednoel M."/>
            <person name="Gundlach H."/>
            <person name="Van Bel M."/>
            <person name="Meyberg R."/>
            <person name="Vives C."/>
            <person name="Morata J."/>
            <person name="Symeonidi A."/>
            <person name="Hiss M."/>
            <person name="Muchero W."/>
            <person name="Kamisugi Y."/>
            <person name="Saleh O."/>
            <person name="Blanc G."/>
            <person name="Decker E.L."/>
            <person name="van Gessel N."/>
            <person name="Grimwood J."/>
            <person name="Hayes R.D."/>
            <person name="Graham S.W."/>
            <person name="Gunter L.E."/>
            <person name="McDaniel S.F."/>
            <person name="Hoernstein S.N.W."/>
            <person name="Larsson A."/>
            <person name="Li F.W."/>
            <person name="Perroud P.F."/>
            <person name="Phillips J."/>
            <person name="Ranjan P."/>
            <person name="Rokshar D.S."/>
            <person name="Rothfels C.J."/>
            <person name="Schneider L."/>
            <person name="Shu S."/>
            <person name="Stevenson D.W."/>
            <person name="Thummler F."/>
            <person name="Tillich M."/>
            <person name="Villarreal Aguilar J.C."/>
            <person name="Widiez T."/>
            <person name="Wong G.K."/>
            <person name="Wymore A."/>
            <person name="Zhang Y."/>
            <person name="Zimmer A.D."/>
            <person name="Quatrano R.S."/>
            <person name="Mayer K.F.X."/>
            <person name="Goodstein D."/>
            <person name="Casacuberta J.M."/>
            <person name="Vandepoele K."/>
            <person name="Reski R."/>
            <person name="Cuming A.C."/>
            <person name="Tuskan G.A."/>
            <person name="Maumus F."/>
            <person name="Salse J."/>
            <person name="Schmutz J."/>
            <person name="Rensing S.A."/>
        </authorList>
    </citation>
    <scope>NUCLEOTIDE SEQUENCE [LARGE SCALE GENOMIC DNA]</scope>
    <source>
        <strain evidence="3 4">cv. Gransden 2004</strain>
    </source>
</reference>
<proteinExistence type="predicted"/>
<dbReference type="AlphaFoldDB" id="A0A2K1IGV1"/>
<evidence type="ECO:0000313" key="3">
    <source>
        <dbReference type="EnsemblPlants" id="PAC:32908575.CDS.1"/>
    </source>
</evidence>
<dbReference type="Proteomes" id="UP000006727">
    <property type="component" value="Chromosome 24"/>
</dbReference>
<feature type="region of interest" description="Disordered" evidence="1">
    <location>
        <begin position="1"/>
        <end position="39"/>
    </location>
</feature>
<sequence>MSRDFSLMTTASSDEASSADSGFYSSRNDRAPPPQCSRCSRTLKTRNVNVTQAKVRRLPVKQPKMRCSCARCDGKRVVSKSTCYRHMRIEAEMAEDDAKWEARWRYAAETDARKLRIIRPVPKFPS</sequence>
<dbReference type="EnsemblPlants" id="Pp3c24_15110V3.1">
    <property type="protein sequence ID" value="PAC:32908575.CDS.1"/>
    <property type="gene ID" value="Pp3c24_15110"/>
</dbReference>
<dbReference type="EMBL" id="ABEU02000024">
    <property type="protein sequence ID" value="PNR28506.1"/>
    <property type="molecule type" value="Genomic_DNA"/>
</dbReference>
<accession>A0A2K1IGV1</accession>
<reference evidence="3" key="3">
    <citation type="submission" date="2020-12" db="UniProtKB">
        <authorList>
            <consortium name="EnsemblPlants"/>
        </authorList>
    </citation>
    <scope>IDENTIFICATION</scope>
</reference>
<keyword evidence="4" id="KW-1185">Reference proteome</keyword>
<feature type="compositionally biased region" description="Low complexity" evidence="1">
    <location>
        <begin position="11"/>
        <end position="21"/>
    </location>
</feature>
<protein>
    <submittedName>
        <fullName evidence="2 3">Uncharacterized protein</fullName>
    </submittedName>
</protein>
<evidence type="ECO:0000313" key="2">
    <source>
        <dbReference type="EMBL" id="PNR28506.1"/>
    </source>
</evidence>
<dbReference type="Gramene" id="Pp3c24_15110V3.1">
    <property type="protein sequence ID" value="PAC:32908575.CDS.1"/>
    <property type="gene ID" value="Pp3c24_15110"/>
</dbReference>